<evidence type="ECO:0000256" key="11">
    <source>
        <dbReference type="SAM" id="Phobius"/>
    </source>
</evidence>
<dbReference type="GO" id="GO:0005484">
    <property type="term" value="F:SNAP receptor activity"/>
    <property type="evidence" value="ECO:0007669"/>
    <property type="project" value="TreeGrafter"/>
</dbReference>
<keyword evidence="3 9" id="KW-0813">Transport</keyword>
<keyword evidence="6 11" id="KW-1133">Transmembrane helix</keyword>
<comment type="similarity">
    <text evidence="2 9">Belongs to the GOSR1 family.</text>
</comment>
<evidence type="ECO:0000256" key="9">
    <source>
        <dbReference type="PIRNR" id="PIRNR027109"/>
    </source>
</evidence>
<comment type="caution">
    <text evidence="12">The sequence shown here is derived from an EMBL/GenBank/DDBJ whole genome shotgun (WGS) entry which is preliminary data.</text>
</comment>
<dbReference type="GO" id="GO:0006888">
    <property type="term" value="P:endoplasmic reticulum to Golgi vesicle-mediated transport"/>
    <property type="evidence" value="ECO:0007669"/>
    <property type="project" value="InterPro"/>
</dbReference>
<protein>
    <recommendedName>
        <fullName evidence="9">Golgi SNAP receptor complex member 1</fullName>
    </recommendedName>
</protein>
<dbReference type="GO" id="GO:0005797">
    <property type="term" value="C:Golgi medial cisterna"/>
    <property type="evidence" value="ECO:0007669"/>
    <property type="project" value="TreeGrafter"/>
</dbReference>
<keyword evidence="7 9" id="KW-0333">Golgi apparatus</keyword>
<keyword evidence="5 9" id="KW-0653">Protein transport</keyword>
<evidence type="ECO:0000256" key="4">
    <source>
        <dbReference type="ARBA" id="ARBA00022692"/>
    </source>
</evidence>
<dbReference type="Proteomes" id="UP001303889">
    <property type="component" value="Unassembled WGS sequence"/>
</dbReference>
<dbReference type="PANTHER" id="PTHR21094:SF2">
    <property type="entry name" value="GOLGI SNAP RECEPTOR COMPLEX MEMBER 1"/>
    <property type="match status" value="1"/>
</dbReference>
<dbReference type="GO" id="GO:0015031">
    <property type="term" value="P:protein transport"/>
    <property type="evidence" value="ECO:0007669"/>
    <property type="project" value="UniProtKB-KW"/>
</dbReference>
<dbReference type="GO" id="GO:0000139">
    <property type="term" value="C:Golgi membrane"/>
    <property type="evidence" value="ECO:0007669"/>
    <property type="project" value="UniProtKB-SubCell"/>
</dbReference>
<sequence>MATPAGQGWAQLRQQARSLESQTETSLQTYSQFSTQSAIPPKPTEEEKKAEAKVQELLDKRESVLAHLTRLLNSEATLTSSALKQNNLSLLRSKLSDHTRDLTRLRSTLRSARDRANLLTTVRDDISAYRAANADPAAAEADYMLAERARVDGAHEVADGVLSQAYAVREAFAVQRETLASVSRRITHAAGQVPGINSLIGRISAKKRRDGIIMGGFIAVCFLMFWFFM</sequence>
<dbReference type="Pfam" id="PF12352">
    <property type="entry name" value="V-SNARE_C"/>
    <property type="match status" value="1"/>
</dbReference>
<feature type="compositionally biased region" description="Polar residues" evidence="10">
    <location>
        <begin position="12"/>
        <end position="37"/>
    </location>
</feature>
<dbReference type="InterPro" id="IPR023601">
    <property type="entry name" value="Golgi_SNAP_su1"/>
</dbReference>
<reference evidence="12" key="2">
    <citation type="submission" date="2023-05" db="EMBL/GenBank/DDBJ databases">
        <authorList>
            <consortium name="Lawrence Berkeley National Laboratory"/>
            <person name="Steindorff A."/>
            <person name="Hensen N."/>
            <person name="Bonometti L."/>
            <person name="Westerberg I."/>
            <person name="Brannstrom I.O."/>
            <person name="Guillou S."/>
            <person name="Cros-Aarteil S."/>
            <person name="Calhoun S."/>
            <person name="Haridas S."/>
            <person name="Kuo A."/>
            <person name="Mondo S."/>
            <person name="Pangilinan J."/>
            <person name="Riley R."/>
            <person name="Labutti K."/>
            <person name="Andreopoulos B."/>
            <person name="Lipzen A."/>
            <person name="Chen C."/>
            <person name="Yanf M."/>
            <person name="Daum C."/>
            <person name="Ng V."/>
            <person name="Clum A."/>
            <person name="Ohm R."/>
            <person name="Martin F."/>
            <person name="Silar P."/>
            <person name="Natvig D."/>
            <person name="Lalanne C."/>
            <person name="Gautier V."/>
            <person name="Ament-Velasquez S.L."/>
            <person name="Kruys A."/>
            <person name="Hutchinson M.I."/>
            <person name="Powell A.J."/>
            <person name="Barry K."/>
            <person name="Miller A.N."/>
            <person name="Grigoriev I.V."/>
            <person name="Debuchy R."/>
            <person name="Gladieux P."/>
            <person name="Thoren M.H."/>
            <person name="Johannesson H."/>
        </authorList>
    </citation>
    <scope>NUCLEOTIDE SEQUENCE</scope>
    <source>
        <strain evidence="12">CBS 103.79</strain>
    </source>
</reference>
<feature type="region of interest" description="Disordered" evidence="10">
    <location>
        <begin position="1"/>
        <end position="47"/>
    </location>
</feature>
<comment type="function">
    <text evidence="9">Involved in transport from the ER to the Golgi apparatus as well as in intra-Golgi transport. It belongs to a super-family of proteins called t-SNAREs or soluble NSF (N-ethylmaleimide-sensitive factor) attachment protein receptor.</text>
</comment>
<proteinExistence type="inferred from homology"/>
<evidence type="ECO:0000256" key="6">
    <source>
        <dbReference type="ARBA" id="ARBA00022989"/>
    </source>
</evidence>
<keyword evidence="13" id="KW-1185">Reference proteome</keyword>
<organism evidence="12 13">
    <name type="scientific">Staphylotrichum tortipilum</name>
    <dbReference type="NCBI Taxonomy" id="2831512"/>
    <lineage>
        <taxon>Eukaryota</taxon>
        <taxon>Fungi</taxon>
        <taxon>Dikarya</taxon>
        <taxon>Ascomycota</taxon>
        <taxon>Pezizomycotina</taxon>
        <taxon>Sordariomycetes</taxon>
        <taxon>Sordariomycetidae</taxon>
        <taxon>Sordariales</taxon>
        <taxon>Chaetomiaceae</taxon>
        <taxon>Staphylotrichum</taxon>
    </lineage>
</organism>
<evidence type="ECO:0000256" key="5">
    <source>
        <dbReference type="ARBA" id="ARBA00022927"/>
    </source>
</evidence>
<feature type="transmembrane region" description="Helical" evidence="11">
    <location>
        <begin position="211"/>
        <end position="228"/>
    </location>
</feature>
<reference evidence="12" key="1">
    <citation type="journal article" date="2023" name="Mol. Phylogenet. Evol.">
        <title>Genome-scale phylogeny and comparative genomics of the fungal order Sordariales.</title>
        <authorList>
            <person name="Hensen N."/>
            <person name="Bonometti L."/>
            <person name="Westerberg I."/>
            <person name="Brannstrom I.O."/>
            <person name="Guillou S."/>
            <person name="Cros-Aarteil S."/>
            <person name="Calhoun S."/>
            <person name="Haridas S."/>
            <person name="Kuo A."/>
            <person name="Mondo S."/>
            <person name="Pangilinan J."/>
            <person name="Riley R."/>
            <person name="LaButti K."/>
            <person name="Andreopoulos B."/>
            <person name="Lipzen A."/>
            <person name="Chen C."/>
            <person name="Yan M."/>
            <person name="Daum C."/>
            <person name="Ng V."/>
            <person name="Clum A."/>
            <person name="Steindorff A."/>
            <person name="Ohm R.A."/>
            <person name="Martin F."/>
            <person name="Silar P."/>
            <person name="Natvig D.O."/>
            <person name="Lalanne C."/>
            <person name="Gautier V."/>
            <person name="Ament-Velasquez S.L."/>
            <person name="Kruys A."/>
            <person name="Hutchinson M.I."/>
            <person name="Powell A.J."/>
            <person name="Barry K."/>
            <person name="Miller A.N."/>
            <person name="Grigoriev I.V."/>
            <person name="Debuchy R."/>
            <person name="Gladieux P."/>
            <person name="Hiltunen Thoren M."/>
            <person name="Johannesson H."/>
        </authorList>
    </citation>
    <scope>NUCLEOTIDE SEQUENCE</scope>
    <source>
        <strain evidence="12">CBS 103.79</strain>
    </source>
</reference>
<keyword evidence="8 9" id="KW-0472">Membrane</keyword>
<dbReference type="PANTHER" id="PTHR21094">
    <property type="entry name" value="GOS-28 SNARE- RELATED"/>
    <property type="match status" value="1"/>
</dbReference>
<evidence type="ECO:0000256" key="3">
    <source>
        <dbReference type="ARBA" id="ARBA00022448"/>
    </source>
</evidence>
<dbReference type="GO" id="GO:0005801">
    <property type="term" value="C:cis-Golgi network"/>
    <property type="evidence" value="ECO:0007669"/>
    <property type="project" value="InterPro"/>
</dbReference>
<evidence type="ECO:0000256" key="2">
    <source>
        <dbReference type="ARBA" id="ARBA00008473"/>
    </source>
</evidence>
<dbReference type="GO" id="GO:0031201">
    <property type="term" value="C:SNARE complex"/>
    <property type="evidence" value="ECO:0007669"/>
    <property type="project" value="TreeGrafter"/>
</dbReference>
<evidence type="ECO:0000313" key="13">
    <source>
        <dbReference type="Proteomes" id="UP001303889"/>
    </source>
</evidence>
<dbReference type="GO" id="GO:0048219">
    <property type="term" value="P:inter-Golgi cisterna vesicle-mediated transport"/>
    <property type="evidence" value="ECO:0007669"/>
    <property type="project" value="TreeGrafter"/>
</dbReference>
<keyword evidence="4 11" id="KW-0812">Transmembrane</keyword>
<dbReference type="AlphaFoldDB" id="A0AAN6MQR9"/>
<keyword evidence="9" id="KW-0931">ER-Golgi transport</keyword>
<dbReference type="GO" id="GO:0006906">
    <property type="term" value="P:vesicle fusion"/>
    <property type="evidence" value="ECO:0007669"/>
    <property type="project" value="TreeGrafter"/>
</dbReference>
<evidence type="ECO:0000256" key="10">
    <source>
        <dbReference type="SAM" id="MobiDB-lite"/>
    </source>
</evidence>
<name>A0AAN6MQR9_9PEZI</name>
<comment type="subcellular location">
    <subcellularLocation>
        <location evidence="1">Golgi apparatus membrane</location>
        <topology evidence="1">Single-pass type IV membrane protein</topology>
    </subcellularLocation>
</comment>
<evidence type="ECO:0000313" key="12">
    <source>
        <dbReference type="EMBL" id="KAK3904721.1"/>
    </source>
</evidence>
<accession>A0AAN6MQR9</accession>
<gene>
    <name evidence="12" type="ORF">C8A05DRAFT_42238</name>
</gene>
<evidence type="ECO:0000256" key="1">
    <source>
        <dbReference type="ARBA" id="ARBA00004409"/>
    </source>
</evidence>
<evidence type="ECO:0000256" key="8">
    <source>
        <dbReference type="ARBA" id="ARBA00023136"/>
    </source>
</evidence>
<comment type="subunit">
    <text evidence="9">Component of several multiprotein Golgi SNARE complexes.</text>
</comment>
<dbReference type="PIRSF" id="PIRSF027109">
    <property type="entry name" value="Golgi_SNARE"/>
    <property type="match status" value="1"/>
</dbReference>
<evidence type="ECO:0000256" key="7">
    <source>
        <dbReference type="ARBA" id="ARBA00023034"/>
    </source>
</evidence>
<dbReference type="EMBL" id="MU855386">
    <property type="protein sequence ID" value="KAK3904721.1"/>
    <property type="molecule type" value="Genomic_DNA"/>
</dbReference>